<dbReference type="RefSeq" id="WP_183959986.1">
    <property type="nucleotide sequence ID" value="NZ_JACHHP010000002.1"/>
</dbReference>
<accession>A0A7W8G074</accession>
<dbReference type="AlphaFoldDB" id="A0A7W8G074"/>
<name>A0A7W8G074_9GAMM</name>
<comment type="caution">
    <text evidence="1">The sequence shown here is derived from an EMBL/GenBank/DDBJ whole genome shotgun (WGS) entry which is preliminary data.</text>
</comment>
<evidence type="ECO:0000313" key="2">
    <source>
        <dbReference type="Proteomes" id="UP000521199"/>
    </source>
</evidence>
<dbReference type="Pfam" id="PF11814">
    <property type="entry name" value="DUF3335"/>
    <property type="match status" value="1"/>
</dbReference>
<gene>
    <name evidence="1" type="ORF">HNQ52_000957</name>
</gene>
<proteinExistence type="predicted"/>
<organism evidence="1 2">
    <name type="scientific">Chiayiivirga flava</name>
    <dbReference type="NCBI Taxonomy" id="659595"/>
    <lineage>
        <taxon>Bacteria</taxon>
        <taxon>Pseudomonadati</taxon>
        <taxon>Pseudomonadota</taxon>
        <taxon>Gammaproteobacteria</taxon>
        <taxon>Lysobacterales</taxon>
        <taxon>Lysobacteraceae</taxon>
        <taxon>Chiayiivirga</taxon>
    </lineage>
</organism>
<keyword evidence="2" id="KW-1185">Reference proteome</keyword>
<reference evidence="1 2" key="1">
    <citation type="submission" date="2020-08" db="EMBL/GenBank/DDBJ databases">
        <title>Genomic Encyclopedia of Type Strains, Phase IV (KMG-IV): sequencing the most valuable type-strain genomes for metagenomic binning, comparative biology and taxonomic classification.</title>
        <authorList>
            <person name="Goeker M."/>
        </authorList>
    </citation>
    <scope>NUCLEOTIDE SEQUENCE [LARGE SCALE GENOMIC DNA]</scope>
    <source>
        <strain evidence="1 2">DSM 24163</strain>
    </source>
</reference>
<dbReference type="EMBL" id="JACHHP010000002">
    <property type="protein sequence ID" value="MBB5207428.1"/>
    <property type="molecule type" value="Genomic_DNA"/>
</dbReference>
<dbReference type="InterPro" id="IPR021770">
    <property type="entry name" value="DUF3335"/>
</dbReference>
<sequence length="214" mass="23324">MSTRRLRYPAQRLDFTCGASALMYAVARLVPTAGTGLQEEIGIWREANTVYMGAGHPGCGPYGLALAARRRGLQASVLRNTDAVFLAATVRLPAHRAIMASEHARMRHAALQAGVRDAHADIDRWRMSDRIARGEQPIVLVSLARLTGEHAPHWVLVDAITPDTVRFIDPWNDTGGPTARRREVAHGEFARIARFGRIGERALVSVGAGRSSTS</sequence>
<evidence type="ECO:0008006" key="3">
    <source>
        <dbReference type="Google" id="ProtNLM"/>
    </source>
</evidence>
<evidence type="ECO:0000313" key="1">
    <source>
        <dbReference type="EMBL" id="MBB5207428.1"/>
    </source>
</evidence>
<protein>
    <recommendedName>
        <fullName evidence="3">Peptidase C39 domain-containing protein</fullName>
    </recommendedName>
</protein>
<dbReference type="Proteomes" id="UP000521199">
    <property type="component" value="Unassembled WGS sequence"/>
</dbReference>